<comment type="caution">
    <text evidence="2">The sequence shown here is derived from an EMBL/GenBank/DDBJ whole genome shotgun (WGS) entry which is preliminary data.</text>
</comment>
<feature type="region of interest" description="Disordered" evidence="1">
    <location>
        <begin position="65"/>
        <end position="92"/>
    </location>
</feature>
<dbReference type="RefSeq" id="WP_011246944.1">
    <property type="nucleotide sequence ID" value="NZ_BOQQ01000003.1"/>
</dbReference>
<sequence length="136" mass="15163">MPWTMDDYPSSLKNFDKAIRKKAIEMANSMVKDGYSESRAIPIATEQAKKWKENADDNEIAHFLKHGKVTPSKHDSSSSSPETADKPEHVVKREDGWAVYAEGAKRASYVANTKEEALQRARKIAKNKGAGVKVDD</sequence>
<protein>
    <submittedName>
        <fullName evidence="2">DUF2188 domain-containing protein</fullName>
    </submittedName>
</protein>
<dbReference type="InterPro" id="IPR018691">
    <property type="entry name" value="DUF2188"/>
</dbReference>
<dbReference type="EMBL" id="NPCC01000005">
    <property type="protein sequence ID" value="PAE90007.1"/>
    <property type="molecule type" value="Genomic_DNA"/>
</dbReference>
<dbReference type="OMA" id="AFEQEAN"/>
<dbReference type="AlphaFoldDB" id="A0A268P2Q6"/>
<organism evidence="2 3">
    <name type="scientific">Shouchella clausii</name>
    <name type="common">Alkalihalobacillus clausii</name>
    <dbReference type="NCBI Taxonomy" id="79880"/>
    <lineage>
        <taxon>Bacteria</taxon>
        <taxon>Bacillati</taxon>
        <taxon>Bacillota</taxon>
        <taxon>Bacilli</taxon>
        <taxon>Bacillales</taxon>
        <taxon>Bacillaceae</taxon>
        <taxon>Shouchella</taxon>
    </lineage>
</organism>
<dbReference type="Proteomes" id="UP000216207">
    <property type="component" value="Unassembled WGS sequence"/>
</dbReference>
<reference evidence="2 3" key="1">
    <citation type="submission" date="2017-07" db="EMBL/GenBank/DDBJ databases">
        <title>Isolation and whole genome analysis of endospore-forming bacteria from heroin.</title>
        <authorList>
            <person name="Kalinowski J."/>
            <person name="Ahrens B."/>
            <person name="Al-Dilaimi A."/>
            <person name="Winkler A."/>
            <person name="Wibberg D."/>
            <person name="Schleenbecker U."/>
            <person name="Ruckert C."/>
            <person name="Wolfel R."/>
            <person name="Grass G."/>
        </authorList>
    </citation>
    <scope>NUCLEOTIDE SEQUENCE [LARGE SCALE GENOMIC DNA]</scope>
    <source>
        <strain evidence="2 3">7539</strain>
    </source>
</reference>
<gene>
    <name evidence="2" type="ORF">CHH72_03200</name>
</gene>
<evidence type="ECO:0000313" key="3">
    <source>
        <dbReference type="Proteomes" id="UP000216207"/>
    </source>
</evidence>
<evidence type="ECO:0000313" key="2">
    <source>
        <dbReference type="EMBL" id="PAE90007.1"/>
    </source>
</evidence>
<accession>A0A268P2Q6</accession>
<feature type="compositionally biased region" description="Basic and acidic residues" evidence="1">
    <location>
        <begin position="83"/>
        <end position="92"/>
    </location>
</feature>
<dbReference type="Pfam" id="PF09954">
    <property type="entry name" value="DUF2188"/>
    <property type="match status" value="1"/>
</dbReference>
<proteinExistence type="predicted"/>
<name>A0A268P2Q6_SHOCL</name>
<evidence type="ECO:0000256" key="1">
    <source>
        <dbReference type="SAM" id="MobiDB-lite"/>
    </source>
</evidence>